<dbReference type="EMBL" id="JH712083">
    <property type="protein sequence ID" value="EFO23295.1"/>
    <property type="molecule type" value="Genomic_DNA"/>
</dbReference>
<dbReference type="GeneID" id="9942597"/>
<sequence length="50" mass="5516">MPLSLLHIIIVSPCTDVPDGTRPEPTRSNITTLFAARDVIDRTDNQAKLL</sequence>
<reference evidence="1" key="1">
    <citation type="submission" date="2012-04" db="EMBL/GenBank/DDBJ databases">
        <title>The Genome Sequence of Loa loa.</title>
        <authorList>
            <consortium name="The Broad Institute Genome Sequencing Platform"/>
            <consortium name="Broad Institute Genome Sequencing Center for Infectious Disease"/>
            <person name="Nutman T.B."/>
            <person name="Fink D.L."/>
            <person name="Russ C."/>
            <person name="Young S."/>
            <person name="Zeng Q."/>
            <person name="Gargeya S."/>
            <person name="Alvarado L."/>
            <person name="Berlin A."/>
            <person name="Chapman S.B."/>
            <person name="Chen Z."/>
            <person name="Freedman E."/>
            <person name="Gellesch M."/>
            <person name="Goldberg J."/>
            <person name="Griggs A."/>
            <person name="Gujja S."/>
            <person name="Heilman E.R."/>
            <person name="Heiman D."/>
            <person name="Howarth C."/>
            <person name="Mehta T."/>
            <person name="Neiman D."/>
            <person name="Pearson M."/>
            <person name="Roberts A."/>
            <person name="Saif S."/>
            <person name="Shea T."/>
            <person name="Shenoy N."/>
            <person name="Sisk P."/>
            <person name="Stolte C."/>
            <person name="Sykes S."/>
            <person name="White J."/>
            <person name="Yandava C."/>
            <person name="Haas B."/>
            <person name="Henn M.R."/>
            <person name="Nusbaum C."/>
            <person name="Birren B."/>
        </authorList>
    </citation>
    <scope>NUCLEOTIDE SEQUENCE [LARGE SCALE GENOMIC DNA]</scope>
</reference>
<dbReference type="InParanoid" id="A0A1S0U0E1"/>
<dbReference type="RefSeq" id="XP_003140776.1">
    <property type="nucleotide sequence ID" value="XM_003140728.1"/>
</dbReference>
<dbReference type="KEGG" id="loa:LOAG_05191"/>
<evidence type="ECO:0000313" key="1">
    <source>
        <dbReference type="EMBL" id="EFO23295.1"/>
    </source>
</evidence>
<protein>
    <submittedName>
        <fullName evidence="1">Uncharacterized protein</fullName>
    </submittedName>
</protein>
<dbReference type="AlphaFoldDB" id="A0A1S0U0E1"/>
<gene>
    <name evidence="1" type="ORF">LOAG_05191</name>
</gene>
<name>A0A1S0U0E1_LOALO</name>
<accession>A0A1S0U0E1</accession>
<dbReference type="CTD" id="9942597"/>
<organism evidence="1">
    <name type="scientific">Loa loa</name>
    <name type="common">Eye worm</name>
    <name type="synonym">Filaria loa</name>
    <dbReference type="NCBI Taxonomy" id="7209"/>
    <lineage>
        <taxon>Eukaryota</taxon>
        <taxon>Metazoa</taxon>
        <taxon>Ecdysozoa</taxon>
        <taxon>Nematoda</taxon>
        <taxon>Chromadorea</taxon>
        <taxon>Rhabditida</taxon>
        <taxon>Spirurina</taxon>
        <taxon>Spiruromorpha</taxon>
        <taxon>Filarioidea</taxon>
        <taxon>Onchocercidae</taxon>
        <taxon>Loa</taxon>
    </lineage>
</organism>
<proteinExistence type="predicted"/>